<gene>
    <name evidence="3" type="ORF">PECAL_3P16280</name>
</gene>
<comment type="caution">
    <text evidence="3">The sequence shown here is derived from an EMBL/GenBank/DDBJ whole genome shotgun (WGS) entry which is preliminary data.</text>
</comment>
<reference evidence="3" key="1">
    <citation type="submission" date="2021-11" db="EMBL/GenBank/DDBJ databases">
        <authorList>
            <consortium name="Genoscope - CEA"/>
            <person name="William W."/>
        </authorList>
    </citation>
    <scope>NUCLEOTIDE SEQUENCE</scope>
</reference>
<dbReference type="PROSITE" id="PS50404">
    <property type="entry name" value="GST_NTER"/>
    <property type="match status" value="2"/>
</dbReference>
<proteinExistence type="predicted"/>
<dbReference type="Pfam" id="PF13417">
    <property type="entry name" value="GST_N_3"/>
    <property type="match status" value="2"/>
</dbReference>
<feature type="domain" description="GST N-terminal" evidence="2">
    <location>
        <begin position="106"/>
        <end position="208"/>
    </location>
</feature>
<keyword evidence="4" id="KW-1185">Reference proteome</keyword>
<feature type="chain" id="PRO_5035194391" description="GST N-terminal domain-containing protein" evidence="1">
    <location>
        <begin position="21"/>
        <end position="334"/>
    </location>
</feature>
<dbReference type="InterPro" id="IPR004045">
    <property type="entry name" value="Glutathione_S-Trfase_N"/>
</dbReference>
<dbReference type="PANTHER" id="PTHR45288:SF1">
    <property type="entry name" value="THIOREDOXIN FAMILY PROTEIN"/>
    <property type="match status" value="1"/>
</dbReference>
<dbReference type="OrthoDB" id="422574at2759"/>
<sequence length="334" mass="36953">MLRALLLIGCCAALAPVKLPDGFKAPTPKPLQIGDSEIPDLLSGAAALAVRLATGTFVLGWRPCFAEVGGVKLFGSEPGAGEYALSFGPVRFRDDSSVLPAARPSKPIVVYEYESSPFCRKVREMCCLLDLEVEYRPVPGARGGAFAKELFAGGKTMVPYMVRLRRPSRASRRWRRSVPAQVDENADVAMYESDDICQYLRETYGPAQDAYDPKALWPLTFGPFQLITSTLAAIVRGLPGGQRRPDARSDNEERKPLELWGYETSPFVRPVRETLVELTLPHVMVPCARGSPNRDRMMKEMGRFQVPFLRDPNTGAELYESAAIVAYLNDVYTE</sequence>
<accession>A0A8J2SJ20</accession>
<dbReference type="Gene3D" id="3.40.30.10">
    <property type="entry name" value="Glutaredoxin"/>
    <property type="match status" value="2"/>
</dbReference>
<dbReference type="EMBL" id="CAKKNE010000003">
    <property type="protein sequence ID" value="CAH0371676.1"/>
    <property type="molecule type" value="Genomic_DNA"/>
</dbReference>
<organism evidence="3 4">
    <name type="scientific">Pelagomonas calceolata</name>
    <dbReference type="NCBI Taxonomy" id="35677"/>
    <lineage>
        <taxon>Eukaryota</taxon>
        <taxon>Sar</taxon>
        <taxon>Stramenopiles</taxon>
        <taxon>Ochrophyta</taxon>
        <taxon>Pelagophyceae</taxon>
        <taxon>Pelagomonadales</taxon>
        <taxon>Pelagomonadaceae</taxon>
        <taxon>Pelagomonas</taxon>
    </lineage>
</organism>
<dbReference type="InterPro" id="IPR036249">
    <property type="entry name" value="Thioredoxin-like_sf"/>
</dbReference>
<name>A0A8J2SJ20_9STRA</name>
<dbReference type="PANTHER" id="PTHR45288">
    <property type="entry name" value="THIOREDOXIN FAMILY PROTEIN"/>
    <property type="match status" value="1"/>
</dbReference>
<feature type="domain" description="GST N-terminal" evidence="2">
    <location>
        <begin position="255"/>
        <end position="334"/>
    </location>
</feature>
<dbReference type="AlphaFoldDB" id="A0A8J2SJ20"/>
<dbReference type="Proteomes" id="UP000789595">
    <property type="component" value="Unassembled WGS sequence"/>
</dbReference>
<dbReference type="GO" id="GO:0009507">
    <property type="term" value="C:chloroplast"/>
    <property type="evidence" value="ECO:0007669"/>
    <property type="project" value="TreeGrafter"/>
</dbReference>
<dbReference type="SUPFAM" id="SSF52833">
    <property type="entry name" value="Thioredoxin-like"/>
    <property type="match status" value="2"/>
</dbReference>
<evidence type="ECO:0000256" key="1">
    <source>
        <dbReference type="SAM" id="SignalP"/>
    </source>
</evidence>
<evidence type="ECO:0000313" key="4">
    <source>
        <dbReference type="Proteomes" id="UP000789595"/>
    </source>
</evidence>
<evidence type="ECO:0000259" key="2">
    <source>
        <dbReference type="PROSITE" id="PS50404"/>
    </source>
</evidence>
<protein>
    <recommendedName>
        <fullName evidence="2">GST N-terminal domain-containing protein</fullName>
    </recommendedName>
</protein>
<keyword evidence="1" id="KW-0732">Signal</keyword>
<feature type="signal peptide" evidence="1">
    <location>
        <begin position="1"/>
        <end position="20"/>
    </location>
</feature>
<evidence type="ECO:0000313" key="3">
    <source>
        <dbReference type="EMBL" id="CAH0371676.1"/>
    </source>
</evidence>